<evidence type="ECO:0000256" key="11">
    <source>
        <dbReference type="SAM" id="MobiDB-lite"/>
    </source>
</evidence>
<evidence type="ECO:0000256" key="8">
    <source>
        <dbReference type="ARBA" id="ARBA00023065"/>
    </source>
</evidence>
<accession>A0AB34IN04</accession>
<dbReference type="GO" id="GO:0016020">
    <property type="term" value="C:membrane"/>
    <property type="evidence" value="ECO:0007669"/>
    <property type="project" value="UniProtKB-SubCell"/>
</dbReference>
<comment type="subcellular location">
    <subcellularLocation>
        <location evidence="1">Membrane</location>
        <topology evidence="1">Multi-pass membrane protein</topology>
    </subcellularLocation>
</comment>
<evidence type="ECO:0000259" key="13">
    <source>
        <dbReference type="Pfam" id="PF00520"/>
    </source>
</evidence>
<dbReference type="InterPro" id="IPR005821">
    <property type="entry name" value="Ion_trans_dom"/>
</dbReference>
<feature type="region of interest" description="Disordered" evidence="11">
    <location>
        <begin position="708"/>
        <end position="742"/>
    </location>
</feature>
<keyword evidence="17" id="KW-1185">Reference proteome</keyword>
<evidence type="ECO:0000256" key="10">
    <source>
        <dbReference type="ARBA" id="ARBA00023303"/>
    </source>
</evidence>
<feature type="compositionally biased region" description="Polar residues" evidence="11">
    <location>
        <begin position="1281"/>
        <end position="1290"/>
    </location>
</feature>
<evidence type="ECO:0000256" key="2">
    <source>
        <dbReference type="ARBA" id="ARBA00022448"/>
    </source>
</evidence>
<proteinExistence type="predicted"/>
<dbReference type="Pfam" id="PF22614">
    <property type="entry name" value="Slo-like_RCK"/>
    <property type="match status" value="2"/>
</dbReference>
<keyword evidence="8" id="KW-0406">Ion transport</keyword>
<comment type="caution">
    <text evidence="16">The sequence shown here is derived from an EMBL/GenBank/DDBJ whole genome shotgun (WGS) entry which is preliminary data.</text>
</comment>
<feature type="transmembrane region" description="Helical" evidence="12">
    <location>
        <begin position="92"/>
        <end position="112"/>
    </location>
</feature>
<feature type="compositionally biased region" description="Pro residues" evidence="11">
    <location>
        <begin position="732"/>
        <end position="742"/>
    </location>
</feature>
<feature type="domain" description="RCK N-terminal" evidence="15">
    <location>
        <begin position="323"/>
        <end position="444"/>
    </location>
</feature>
<keyword evidence="7 12" id="KW-1133">Transmembrane helix</keyword>
<dbReference type="InterPro" id="IPR003148">
    <property type="entry name" value="RCK_N"/>
</dbReference>
<dbReference type="Gene3D" id="3.40.50.720">
    <property type="entry name" value="NAD(P)-binding Rossmann-like Domain"/>
    <property type="match status" value="2"/>
</dbReference>
<evidence type="ECO:0000256" key="4">
    <source>
        <dbReference type="ARBA" id="ARBA00022692"/>
    </source>
</evidence>
<feature type="compositionally biased region" description="Polar residues" evidence="11">
    <location>
        <begin position="1257"/>
        <end position="1266"/>
    </location>
</feature>
<dbReference type="PANTHER" id="PTHR10027">
    <property type="entry name" value="CALCIUM-ACTIVATED POTASSIUM CHANNEL ALPHA CHAIN"/>
    <property type="match status" value="1"/>
</dbReference>
<dbReference type="InterPro" id="IPR003929">
    <property type="entry name" value="K_chnl_BK_asu"/>
</dbReference>
<evidence type="ECO:0008006" key="18">
    <source>
        <dbReference type="Google" id="ProtNLM"/>
    </source>
</evidence>
<dbReference type="GO" id="GO:0005267">
    <property type="term" value="F:potassium channel activity"/>
    <property type="evidence" value="ECO:0007669"/>
    <property type="project" value="UniProtKB-KW"/>
</dbReference>
<reference evidence="16 17" key="1">
    <citation type="journal article" date="2024" name="Science">
        <title>Giant polyketide synthase enzymes in the biosynthesis of giant marine polyether toxins.</title>
        <authorList>
            <person name="Fallon T.R."/>
            <person name="Shende V.V."/>
            <person name="Wierzbicki I.H."/>
            <person name="Pendleton A.L."/>
            <person name="Watervoot N.F."/>
            <person name="Auber R.P."/>
            <person name="Gonzalez D.J."/>
            <person name="Wisecaver J.H."/>
            <person name="Moore B.S."/>
        </authorList>
    </citation>
    <scope>NUCLEOTIDE SEQUENCE [LARGE SCALE GENOMIC DNA]</scope>
    <source>
        <strain evidence="16 17">12B1</strain>
    </source>
</reference>
<keyword evidence="9 12" id="KW-0472">Membrane</keyword>
<protein>
    <recommendedName>
        <fullName evidence="18">Calcium-activated potassium channel BK alpha subunit domain-containing protein</fullName>
    </recommendedName>
</protein>
<evidence type="ECO:0000313" key="16">
    <source>
        <dbReference type="EMBL" id="KAL1502893.1"/>
    </source>
</evidence>
<feature type="transmembrane region" description="Helical" evidence="12">
    <location>
        <begin position="219"/>
        <end position="244"/>
    </location>
</feature>
<dbReference type="Pfam" id="PF00520">
    <property type="entry name" value="Ion_trans"/>
    <property type="match status" value="1"/>
</dbReference>
<dbReference type="EMBL" id="JBGBPQ010000022">
    <property type="protein sequence ID" value="KAL1502893.1"/>
    <property type="molecule type" value="Genomic_DNA"/>
</dbReference>
<keyword evidence="3" id="KW-0633">Potassium transport</keyword>
<feature type="transmembrane region" description="Helical" evidence="12">
    <location>
        <begin position="278"/>
        <end position="300"/>
    </location>
</feature>
<evidence type="ECO:0000256" key="9">
    <source>
        <dbReference type="ARBA" id="ARBA00023136"/>
    </source>
</evidence>
<dbReference type="Proteomes" id="UP001515480">
    <property type="component" value="Unassembled WGS sequence"/>
</dbReference>
<keyword evidence="5" id="KW-0631">Potassium channel</keyword>
<feature type="domain" description="Calcium-activated potassium channel BK alpha subunit" evidence="14">
    <location>
        <begin position="488"/>
        <end position="535"/>
    </location>
</feature>
<keyword evidence="4 12" id="KW-0812">Transmembrane</keyword>
<feature type="compositionally biased region" description="Basic and acidic residues" evidence="11">
    <location>
        <begin position="1267"/>
        <end position="1280"/>
    </location>
</feature>
<feature type="transmembrane region" description="Helical" evidence="12">
    <location>
        <begin position="20"/>
        <end position="43"/>
    </location>
</feature>
<feature type="compositionally biased region" description="Low complexity" evidence="11">
    <location>
        <begin position="596"/>
        <end position="614"/>
    </location>
</feature>
<feature type="domain" description="Ion transport" evidence="13">
    <location>
        <begin position="90"/>
        <end position="242"/>
    </location>
</feature>
<feature type="region of interest" description="Disordered" evidence="11">
    <location>
        <begin position="818"/>
        <end position="848"/>
    </location>
</feature>
<evidence type="ECO:0000313" key="17">
    <source>
        <dbReference type="Proteomes" id="UP001515480"/>
    </source>
</evidence>
<dbReference type="PANTHER" id="PTHR10027:SF10">
    <property type="entry name" value="SLOWPOKE 2, ISOFORM D"/>
    <property type="match status" value="1"/>
</dbReference>
<evidence type="ECO:0000256" key="6">
    <source>
        <dbReference type="ARBA" id="ARBA00022958"/>
    </source>
</evidence>
<dbReference type="Gene3D" id="1.10.287.70">
    <property type="match status" value="1"/>
</dbReference>
<feature type="region of interest" description="Disordered" evidence="11">
    <location>
        <begin position="1257"/>
        <end position="1290"/>
    </location>
</feature>
<keyword evidence="6" id="KW-0630">Potassium</keyword>
<feature type="region of interest" description="Disordered" evidence="11">
    <location>
        <begin position="1042"/>
        <end position="1079"/>
    </location>
</feature>
<sequence length="1290" mass="143449">MTNSTGNPLASIAQNEYAYLYIIAILLGVPFLVYGCVWVAAYFRERRYDPKQQREMKDSRRKHSTLLQSPSRRAQLSALLFVKTNLGVKWELFQTCLAFASCIAYIASTYSSDCVVHSITVDNWLEFAFLCFFVADYMLQLYLAPHKRKWFTSAVSLADLLTIVPTSLQLLVAVSYDTTNSCEGDTQFFGFVRLIRFLRVVRALRLFRITRFSLASEGIAHHIAVILTTMTTLVLVSSCLFLYVETYDDPRSIDFHQALYYMLIEVVGRPRIPIETEVSGYIVVSLVVIVVIIVVPKQLLELAEELRRDSTYRRQCFVASPAEDHVIIGGSVTFSNIHDFIFDFFHEDHGLKRAKVVLLSPEEPATEMRMLLAHPQIGHRLQYLQGSIDMLSDLERAGASTATGVFLLADKENVTPESAERQDLRTIANVLALKSYRRDVNLYVQLLRPEAKPFLEAMPDWKPCKTGEESGDQAICINELVSSLIAVAEPWLREYCRGSCNEIYMCHLTPNFEGELYENVVVHIYKHFGAILCGLEVSWIDELLLKPPAGYVVRAGDMGHVIALDASVALIISACAKQNIDRPPQRTTVFRMASPRSTPSATAAPPVAAQPPAALKRPHSRWGLRRAVSQSDVMCTCSLHSNIDREWLKKQHKVLSDNWRLAPRAPSRPPPLVVQFLRKRLRASRHSGGEHAPVAAFVSSAASDQSVHGSAAHEHLAHASSVAESLHSDDGPTPPRLTPPKGLPAEARLVLCGELQQICLQFAVDDHCDGHALSTRLVECVKQHLPVEQLAGEGVSPPQVTRTNTAPARQRPSLLRASLSKRKMNYSGTPQGLASRLSQRLKSRDTTPNWSPPQHHVLLCGSISQSVECALQIRTVGTQVHVVVLCGNMPSIPAQLGEWQQKLLPLLANEEDSISLVLGTELDADDLIFAGIECARTTIIFSPPVMNRSERQIADCQTFLTAMRVRHLAPEVFAIVQMHEGASVRFFRLTPQLTNPANWKVLSSIARGSLFRQASKFIKPHHKPSDSPLKADVRKAMLHHHSTNTHLGGAQSPIDDDSDSSNELSSPLRDKRGSMGVQEVDVRGAKPKLSENSIMHSGLKSADLHLSRAFASGHVFTPSLLDKLLAESYYNPRIVHVIRQFLQGDQFENSLHTRVVPVRWHKCAFAKVFEWFVREEHLIPIALYRDSVDSAGEAVYYCYTNPLDTTIVSKHDRVFVIGLHGHREACGGAAPRPSEPEAKPAAFHLLNTISLAAKNARQGSCTSSSEGEAKNGEHSHHGMEDTTTPMFLSI</sequence>
<keyword evidence="10" id="KW-0407">Ion channel</keyword>
<organism evidence="16 17">
    <name type="scientific">Prymnesium parvum</name>
    <name type="common">Toxic golden alga</name>
    <dbReference type="NCBI Taxonomy" id="97485"/>
    <lineage>
        <taxon>Eukaryota</taxon>
        <taxon>Haptista</taxon>
        <taxon>Haptophyta</taxon>
        <taxon>Prymnesiophyceae</taxon>
        <taxon>Prymnesiales</taxon>
        <taxon>Prymnesiaceae</taxon>
        <taxon>Prymnesium</taxon>
    </lineage>
</organism>
<evidence type="ECO:0000256" key="7">
    <source>
        <dbReference type="ARBA" id="ARBA00022989"/>
    </source>
</evidence>
<dbReference type="InterPro" id="IPR047871">
    <property type="entry name" value="K_chnl_Slo-like"/>
</dbReference>
<evidence type="ECO:0000256" key="3">
    <source>
        <dbReference type="ARBA" id="ARBA00022538"/>
    </source>
</evidence>
<evidence type="ECO:0000259" key="14">
    <source>
        <dbReference type="Pfam" id="PF03493"/>
    </source>
</evidence>
<dbReference type="Pfam" id="PF03493">
    <property type="entry name" value="BK_channel_a"/>
    <property type="match status" value="1"/>
</dbReference>
<evidence type="ECO:0000256" key="5">
    <source>
        <dbReference type="ARBA" id="ARBA00022826"/>
    </source>
</evidence>
<feature type="transmembrane region" description="Helical" evidence="12">
    <location>
        <begin position="155"/>
        <end position="176"/>
    </location>
</feature>
<feature type="transmembrane region" description="Helical" evidence="12">
    <location>
        <begin position="124"/>
        <end position="143"/>
    </location>
</feature>
<feature type="region of interest" description="Disordered" evidence="11">
    <location>
        <begin position="596"/>
        <end position="621"/>
    </location>
</feature>
<evidence type="ECO:0000259" key="15">
    <source>
        <dbReference type="Pfam" id="PF22614"/>
    </source>
</evidence>
<evidence type="ECO:0000256" key="12">
    <source>
        <dbReference type="SAM" id="Phobius"/>
    </source>
</evidence>
<evidence type="ECO:0000256" key="1">
    <source>
        <dbReference type="ARBA" id="ARBA00004141"/>
    </source>
</evidence>
<gene>
    <name evidence="16" type="ORF">AB1Y20_010966</name>
</gene>
<feature type="compositionally biased region" description="Polar residues" evidence="11">
    <location>
        <begin position="826"/>
        <end position="840"/>
    </location>
</feature>
<feature type="domain" description="RCK N-terminal" evidence="15">
    <location>
        <begin position="854"/>
        <end position="976"/>
    </location>
</feature>
<dbReference type="SUPFAM" id="SSF81324">
    <property type="entry name" value="Voltage-gated potassium channels"/>
    <property type="match status" value="1"/>
</dbReference>
<name>A0AB34IN04_PRYPA</name>
<keyword evidence="2" id="KW-0813">Transport</keyword>